<keyword evidence="1" id="KW-0472">Membrane</keyword>
<name>A0A554NF61_9EURY</name>
<accession>A0A554NF61</accession>
<feature type="transmembrane region" description="Helical" evidence="1">
    <location>
        <begin position="298"/>
        <end position="318"/>
    </location>
</feature>
<keyword evidence="1" id="KW-1133">Transmembrane helix</keyword>
<feature type="transmembrane region" description="Helical" evidence="1">
    <location>
        <begin position="98"/>
        <end position="118"/>
    </location>
</feature>
<organism evidence="2 3">
    <name type="scientific">Haloglomus irregulare</name>
    <dbReference type="NCBI Taxonomy" id="2234134"/>
    <lineage>
        <taxon>Archaea</taxon>
        <taxon>Methanobacteriati</taxon>
        <taxon>Methanobacteriota</taxon>
        <taxon>Stenosarchaea group</taxon>
        <taxon>Halobacteria</taxon>
        <taxon>Halobacteriales</taxon>
        <taxon>Natronomonadaceae</taxon>
        <taxon>Haloglomus</taxon>
    </lineage>
</organism>
<feature type="transmembrane region" description="Helical" evidence="1">
    <location>
        <begin position="196"/>
        <end position="215"/>
    </location>
</feature>
<keyword evidence="1" id="KW-0812">Transmembrane</keyword>
<dbReference type="AlphaFoldDB" id="A0A554NF61"/>
<feature type="transmembrane region" description="Helical" evidence="1">
    <location>
        <begin position="130"/>
        <end position="150"/>
    </location>
</feature>
<comment type="caution">
    <text evidence="2">The sequence shown here is derived from an EMBL/GenBank/DDBJ whole genome shotgun (WGS) entry which is preliminary data.</text>
</comment>
<gene>
    <name evidence="2" type="ORF">DP107_02235</name>
</gene>
<dbReference type="RefSeq" id="WP_144260500.1">
    <property type="nucleotide sequence ID" value="NZ_QMDX01000001.1"/>
</dbReference>
<evidence type="ECO:0000256" key="1">
    <source>
        <dbReference type="SAM" id="Phobius"/>
    </source>
</evidence>
<feature type="transmembrane region" description="Helical" evidence="1">
    <location>
        <begin position="230"/>
        <end position="249"/>
    </location>
</feature>
<dbReference type="Proteomes" id="UP000319894">
    <property type="component" value="Unassembled WGS sequence"/>
</dbReference>
<dbReference type="EMBL" id="QMDX01000001">
    <property type="protein sequence ID" value="TSD16021.1"/>
    <property type="molecule type" value="Genomic_DNA"/>
</dbReference>
<sequence length="410" mass="42812">MSTERLYSTVWALSLAVALLGMIGVGLGPSTRPGGYALLAVGGGALALCSLSTEIRTAPAGGTAETLHLIVVIAGGLTFVVGVAVATDVPSWATPIPLAVRLVVLATAFQALLLTTDVRTARRNLRARAVTLGLSHGSIFAASLLTVSWGPTVPRAGLVLYASGFASLLLNAFWARTLSSQTVPPRAETDRRRWEALLLGAVVVGILGAIAMALSTPTGTLTLRSPERRLLATVTGMAAITGLSMLGVPRRAPPVLRWLDGPVMTVAQHVLTLFVIVNGFLLGVFVAAPWLLPPVFGAFVSFLVLGVALNYGTLVHGWRRGRDDTQTVPVSLEDAEVTVVVTAMDEVNALSASLRENVTALTPLPFLLVPAARSTDGTQALMHAVRDDYPDRVRVVEATGGSKAADLNAV</sequence>
<evidence type="ECO:0000313" key="2">
    <source>
        <dbReference type="EMBL" id="TSD16021.1"/>
    </source>
</evidence>
<dbReference type="InParanoid" id="A0A554NF61"/>
<feature type="transmembrane region" description="Helical" evidence="1">
    <location>
        <begin position="270"/>
        <end position="292"/>
    </location>
</feature>
<reference evidence="2 3" key="1">
    <citation type="submission" date="2018-06" db="EMBL/GenBank/DDBJ databases">
        <title>Natronomonas sp. F16-60 a new haloarchaeon isolated from a solar saltern of Isla Cristina, Huelva, Spain.</title>
        <authorList>
            <person name="Duran-Viseras A."/>
            <person name="Sanchez-Porro C."/>
            <person name="Ventosa A."/>
        </authorList>
    </citation>
    <scope>NUCLEOTIDE SEQUENCE [LARGE SCALE GENOMIC DNA]</scope>
    <source>
        <strain evidence="2 3">F16-60</strain>
    </source>
</reference>
<proteinExistence type="predicted"/>
<feature type="transmembrane region" description="Helical" evidence="1">
    <location>
        <begin position="34"/>
        <end position="55"/>
    </location>
</feature>
<evidence type="ECO:0000313" key="3">
    <source>
        <dbReference type="Proteomes" id="UP000319894"/>
    </source>
</evidence>
<feature type="transmembrane region" description="Helical" evidence="1">
    <location>
        <begin position="67"/>
        <end position="86"/>
    </location>
</feature>
<protein>
    <submittedName>
        <fullName evidence="2">Uncharacterized protein</fullName>
    </submittedName>
</protein>
<keyword evidence="3" id="KW-1185">Reference proteome</keyword>
<feature type="transmembrane region" description="Helical" evidence="1">
    <location>
        <begin position="156"/>
        <end position="175"/>
    </location>
</feature>
<feature type="transmembrane region" description="Helical" evidence="1">
    <location>
        <begin position="7"/>
        <end position="28"/>
    </location>
</feature>